<dbReference type="PANTHER" id="PTHR47582">
    <property type="entry name" value="P450, PUTATIVE (EUROFUNG)-RELATED"/>
    <property type="match status" value="1"/>
</dbReference>
<keyword evidence="7" id="KW-0472">Membrane</keyword>
<evidence type="ECO:0000256" key="3">
    <source>
        <dbReference type="ARBA" id="ARBA00022723"/>
    </source>
</evidence>
<dbReference type="PANTHER" id="PTHR47582:SF1">
    <property type="entry name" value="P450, PUTATIVE (EUROFUNG)-RELATED"/>
    <property type="match status" value="1"/>
</dbReference>
<proteinExistence type="inferred from homology"/>
<dbReference type="GO" id="GO:0004497">
    <property type="term" value="F:monooxygenase activity"/>
    <property type="evidence" value="ECO:0007669"/>
    <property type="project" value="UniProtKB-KW"/>
</dbReference>
<dbReference type="GO" id="GO:0005506">
    <property type="term" value="F:iron ion binding"/>
    <property type="evidence" value="ECO:0007669"/>
    <property type="project" value="InterPro"/>
</dbReference>
<dbReference type="SUPFAM" id="SSF48264">
    <property type="entry name" value="Cytochrome P450"/>
    <property type="match status" value="1"/>
</dbReference>
<dbReference type="InterPro" id="IPR002403">
    <property type="entry name" value="Cyt_P450_E_grp-IV"/>
</dbReference>
<dbReference type="InterPro" id="IPR036396">
    <property type="entry name" value="Cyt_P450_sf"/>
</dbReference>
<keyword evidence="6" id="KW-0503">Monooxygenase</keyword>
<feature type="transmembrane region" description="Helical" evidence="7">
    <location>
        <begin position="6"/>
        <end position="28"/>
    </location>
</feature>
<keyword evidence="9" id="KW-1185">Reference proteome</keyword>
<accession>A0A6A6IJZ6</accession>
<dbReference type="PROSITE" id="PS00086">
    <property type="entry name" value="CYTOCHROME_P450"/>
    <property type="match status" value="1"/>
</dbReference>
<evidence type="ECO:0000256" key="6">
    <source>
        <dbReference type="RuleBase" id="RU000461"/>
    </source>
</evidence>
<dbReference type="EMBL" id="ML987194">
    <property type="protein sequence ID" value="KAF2250202.1"/>
    <property type="molecule type" value="Genomic_DNA"/>
</dbReference>
<keyword evidence="7" id="KW-0812">Transmembrane</keyword>
<evidence type="ECO:0000256" key="2">
    <source>
        <dbReference type="ARBA" id="ARBA00010617"/>
    </source>
</evidence>
<comment type="cofactor">
    <cofactor evidence="1 5">
        <name>heme</name>
        <dbReference type="ChEBI" id="CHEBI:30413"/>
    </cofactor>
</comment>
<keyword evidence="3 5" id="KW-0479">Metal-binding</keyword>
<dbReference type="RefSeq" id="XP_033685206.1">
    <property type="nucleotide sequence ID" value="XM_033825794.1"/>
</dbReference>
<dbReference type="InterPro" id="IPR001128">
    <property type="entry name" value="Cyt_P450"/>
</dbReference>
<dbReference type="AlphaFoldDB" id="A0A6A6IJZ6"/>
<dbReference type="InterPro" id="IPR017972">
    <property type="entry name" value="Cyt_P450_CS"/>
</dbReference>
<evidence type="ECO:0000256" key="4">
    <source>
        <dbReference type="ARBA" id="ARBA00023004"/>
    </source>
</evidence>
<dbReference type="Proteomes" id="UP000800094">
    <property type="component" value="Unassembled WGS sequence"/>
</dbReference>
<keyword evidence="7" id="KW-1133">Transmembrane helix</keyword>
<dbReference type="Pfam" id="PF00067">
    <property type="entry name" value="p450"/>
    <property type="match status" value="1"/>
</dbReference>
<evidence type="ECO:0000256" key="5">
    <source>
        <dbReference type="PIRSR" id="PIRSR602403-1"/>
    </source>
</evidence>
<evidence type="ECO:0000313" key="8">
    <source>
        <dbReference type="EMBL" id="KAF2250202.1"/>
    </source>
</evidence>
<gene>
    <name evidence="8" type="ORF">BU26DRAFT_483082</name>
</gene>
<dbReference type="GeneID" id="54579124"/>
<dbReference type="PRINTS" id="PR00465">
    <property type="entry name" value="EP450IV"/>
</dbReference>
<comment type="similarity">
    <text evidence="2 6">Belongs to the cytochrome P450 family.</text>
</comment>
<keyword evidence="5 6" id="KW-0349">Heme</keyword>
<organism evidence="8 9">
    <name type="scientific">Trematosphaeria pertusa</name>
    <dbReference type="NCBI Taxonomy" id="390896"/>
    <lineage>
        <taxon>Eukaryota</taxon>
        <taxon>Fungi</taxon>
        <taxon>Dikarya</taxon>
        <taxon>Ascomycota</taxon>
        <taxon>Pezizomycotina</taxon>
        <taxon>Dothideomycetes</taxon>
        <taxon>Pleosporomycetidae</taxon>
        <taxon>Pleosporales</taxon>
        <taxon>Massarineae</taxon>
        <taxon>Trematosphaeriaceae</taxon>
        <taxon>Trematosphaeria</taxon>
    </lineage>
</organism>
<evidence type="ECO:0000256" key="7">
    <source>
        <dbReference type="SAM" id="Phobius"/>
    </source>
</evidence>
<dbReference type="Gene3D" id="1.10.630.10">
    <property type="entry name" value="Cytochrome P450"/>
    <property type="match status" value="1"/>
</dbReference>
<reference evidence="8" key="1">
    <citation type="journal article" date="2020" name="Stud. Mycol.">
        <title>101 Dothideomycetes genomes: a test case for predicting lifestyles and emergence of pathogens.</title>
        <authorList>
            <person name="Haridas S."/>
            <person name="Albert R."/>
            <person name="Binder M."/>
            <person name="Bloem J."/>
            <person name="Labutti K."/>
            <person name="Salamov A."/>
            <person name="Andreopoulos B."/>
            <person name="Baker S."/>
            <person name="Barry K."/>
            <person name="Bills G."/>
            <person name="Bluhm B."/>
            <person name="Cannon C."/>
            <person name="Castanera R."/>
            <person name="Culley D."/>
            <person name="Daum C."/>
            <person name="Ezra D."/>
            <person name="Gonzalez J."/>
            <person name="Henrissat B."/>
            <person name="Kuo A."/>
            <person name="Liang C."/>
            <person name="Lipzen A."/>
            <person name="Lutzoni F."/>
            <person name="Magnuson J."/>
            <person name="Mondo S."/>
            <person name="Nolan M."/>
            <person name="Ohm R."/>
            <person name="Pangilinan J."/>
            <person name="Park H.-J."/>
            <person name="Ramirez L."/>
            <person name="Alfaro M."/>
            <person name="Sun H."/>
            <person name="Tritt A."/>
            <person name="Yoshinaga Y."/>
            <person name="Zwiers L.-H."/>
            <person name="Turgeon B."/>
            <person name="Goodwin S."/>
            <person name="Spatafora J."/>
            <person name="Crous P."/>
            <person name="Grigoriev I."/>
        </authorList>
    </citation>
    <scope>NUCLEOTIDE SEQUENCE</scope>
    <source>
        <strain evidence="8">CBS 122368</strain>
    </source>
</reference>
<keyword evidence="6" id="KW-0560">Oxidoreductase</keyword>
<protein>
    <submittedName>
        <fullName evidence="8">Cytochrome P450</fullName>
    </submittedName>
</protein>
<feature type="binding site" description="axial binding residue" evidence="5">
    <location>
        <position position="444"/>
    </location>
    <ligand>
        <name>heme</name>
        <dbReference type="ChEBI" id="CHEBI:30413"/>
    </ligand>
    <ligandPart>
        <name>Fe</name>
        <dbReference type="ChEBI" id="CHEBI:18248"/>
    </ligandPart>
</feature>
<dbReference type="GO" id="GO:0016705">
    <property type="term" value="F:oxidoreductase activity, acting on paired donors, with incorporation or reduction of molecular oxygen"/>
    <property type="evidence" value="ECO:0007669"/>
    <property type="project" value="InterPro"/>
</dbReference>
<dbReference type="InterPro" id="IPR053007">
    <property type="entry name" value="CYP450_monoxygenase_sec-met"/>
</dbReference>
<evidence type="ECO:0000313" key="9">
    <source>
        <dbReference type="Proteomes" id="UP000800094"/>
    </source>
</evidence>
<dbReference type="GO" id="GO:0020037">
    <property type="term" value="F:heme binding"/>
    <property type="evidence" value="ECO:0007669"/>
    <property type="project" value="InterPro"/>
</dbReference>
<dbReference type="CDD" id="cd11040">
    <property type="entry name" value="CYP7_CYP8-like"/>
    <property type="match status" value="1"/>
</dbReference>
<sequence length="531" mass="59739">MAGLNSTLVALVGGLAAVYIALRVLLYVTHDPREPPMIETTIPYITPAVGMKRNNRYFTTLRERYGKLPIYTLRLPGSRLGRRLYVINDPKLIAAVQREHKICTFQAIEDKFSQLICDLSPTAVAVQKEESDKWLAGPANASSPAGTTFKALAPGKFLDEMNRTMMNVLQESVENWIPEGANEINIKLFEWIKEIITVPTTEGVYGPKNPYRDAAVRKSYWTYSAGVGTLTMGRLGQWLAPDCVKSRDFLASVFEDFFKKGGHVTASGLTRQRYDWYISRGFPVRDYAQLEAGHGVAILGNTVPTTFWFVLHIFSDPEILKACREEVLAYVVDSKDADGTPIRTLDVMALKASCPLLLSVFKEAMRVHGKGVGIRGVMQDHLLDGKWLVKKDTTIFMPSTVQHFDRERWGADATEYHHDRFTDKARPRVNNISYRAFGGGTTLCPGRHFATTEIMTFAAMLMLRFEMVPKGGEWEMPTTDKARLTSVMPAPDYDIDVQVKRRKGDEGVKWVWKLTESEKGIILGSEDTDRH</sequence>
<dbReference type="OrthoDB" id="1470350at2759"/>
<keyword evidence="4 5" id="KW-0408">Iron</keyword>
<evidence type="ECO:0000256" key="1">
    <source>
        <dbReference type="ARBA" id="ARBA00001971"/>
    </source>
</evidence>
<name>A0A6A6IJZ6_9PLEO</name>